<dbReference type="EMBL" id="MU151585">
    <property type="protein sequence ID" value="KAF9442677.1"/>
    <property type="molecule type" value="Genomic_DNA"/>
</dbReference>
<evidence type="ECO:0000259" key="1">
    <source>
        <dbReference type="Pfam" id="PF25459"/>
    </source>
</evidence>
<protein>
    <recommendedName>
        <fullName evidence="1">BBC1/AIM3 cysteine proteinase-fold domain-containing protein</fullName>
    </recommendedName>
</protein>
<proteinExistence type="predicted"/>
<dbReference type="AlphaFoldDB" id="A0A9P5X3G9"/>
<dbReference type="Proteomes" id="UP000807342">
    <property type="component" value="Unassembled WGS sequence"/>
</dbReference>
<name>A0A9P5X3G9_9AGAR</name>
<dbReference type="InterPro" id="IPR057402">
    <property type="entry name" value="AIM3_BBC1_C"/>
</dbReference>
<comment type="caution">
    <text evidence="2">The sequence shown here is derived from an EMBL/GenBank/DDBJ whole genome shotgun (WGS) entry which is preliminary data.</text>
</comment>
<sequence>MAVWGRVGVQICEVATTMHDQSKKALVGDGSYRGFVDAVLAEVPNAAKPPSRQIPYGYLMYLQNGAQVQKRASEILPGDIVEIVDARFKGHRGLGGYQQHVGTGAEGGEGGGPVLGVVSEFETKKSKVRVFQANQHVGQQTVEAASYRLEDLKSGLVKV</sequence>
<dbReference type="Pfam" id="PF25459">
    <property type="entry name" value="AIM3_BBC1_C"/>
    <property type="match status" value="1"/>
</dbReference>
<dbReference type="OrthoDB" id="207120at2759"/>
<gene>
    <name evidence="2" type="ORF">P691DRAFT_644411</name>
</gene>
<evidence type="ECO:0000313" key="3">
    <source>
        <dbReference type="Proteomes" id="UP000807342"/>
    </source>
</evidence>
<evidence type="ECO:0000313" key="2">
    <source>
        <dbReference type="EMBL" id="KAF9442677.1"/>
    </source>
</evidence>
<accession>A0A9P5X3G9</accession>
<feature type="domain" description="BBC1/AIM3 cysteine proteinase-fold" evidence="1">
    <location>
        <begin position="2"/>
        <end position="159"/>
    </location>
</feature>
<keyword evidence="3" id="KW-1185">Reference proteome</keyword>
<reference evidence="2" key="1">
    <citation type="submission" date="2020-11" db="EMBL/GenBank/DDBJ databases">
        <authorList>
            <consortium name="DOE Joint Genome Institute"/>
            <person name="Ahrendt S."/>
            <person name="Riley R."/>
            <person name="Andreopoulos W."/>
            <person name="Labutti K."/>
            <person name="Pangilinan J."/>
            <person name="Ruiz-Duenas F.J."/>
            <person name="Barrasa J.M."/>
            <person name="Sanchez-Garcia M."/>
            <person name="Camarero S."/>
            <person name="Miyauchi S."/>
            <person name="Serrano A."/>
            <person name="Linde D."/>
            <person name="Babiker R."/>
            <person name="Drula E."/>
            <person name="Ayuso-Fernandez I."/>
            <person name="Pacheco R."/>
            <person name="Padilla G."/>
            <person name="Ferreira P."/>
            <person name="Barriuso J."/>
            <person name="Kellner H."/>
            <person name="Castanera R."/>
            <person name="Alfaro M."/>
            <person name="Ramirez L."/>
            <person name="Pisabarro A.G."/>
            <person name="Kuo A."/>
            <person name="Tritt A."/>
            <person name="Lipzen A."/>
            <person name="He G."/>
            <person name="Yan M."/>
            <person name="Ng V."/>
            <person name="Cullen D."/>
            <person name="Martin F."/>
            <person name="Rosso M.-N."/>
            <person name="Henrissat B."/>
            <person name="Hibbett D."/>
            <person name="Martinez A.T."/>
            <person name="Grigoriev I.V."/>
        </authorList>
    </citation>
    <scope>NUCLEOTIDE SEQUENCE</scope>
    <source>
        <strain evidence="2">MF-IS2</strain>
    </source>
</reference>
<feature type="non-terminal residue" evidence="2">
    <location>
        <position position="159"/>
    </location>
</feature>
<organism evidence="2 3">
    <name type="scientific">Macrolepiota fuliginosa MF-IS2</name>
    <dbReference type="NCBI Taxonomy" id="1400762"/>
    <lineage>
        <taxon>Eukaryota</taxon>
        <taxon>Fungi</taxon>
        <taxon>Dikarya</taxon>
        <taxon>Basidiomycota</taxon>
        <taxon>Agaricomycotina</taxon>
        <taxon>Agaricomycetes</taxon>
        <taxon>Agaricomycetidae</taxon>
        <taxon>Agaricales</taxon>
        <taxon>Agaricineae</taxon>
        <taxon>Agaricaceae</taxon>
        <taxon>Macrolepiota</taxon>
    </lineage>
</organism>